<evidence type="ECO:0000256" key="2">
    <source>
        <dbReference type="ARBA" id="ARBA00022475"/>
    </source>
</evidence>
<dbReference type="Proteomes" id="UP000010467">
    <property type="component" value="Chromosome"/>
</dbReference>
<keyword evidence="8" id="KW-1185">Reference proteome</keyword>
<dbReference type="KEGG" id="dpd:Deipe_1762"/>
<dbReference type="GO" id="GO:0043190">
    <property type="term" value="C:ATP-binding cassette (ABC) transporter complex"/>
    <property type="evidence" value="ECO:0007669"/>
    <property type="project" value="TreeGrafter"/>
</dbReference>
<dbReference type="PANTHER" id="PTHR33529">
    <property type="entry name" value="SLR0882 PROTEIN-RELATED"/>
    <property type="match status" value="1"/>
</dbReference>
<feature type="transmembrane region" description="Helical" evidence="6">
    <location>
        <begin position="53"/>
        <end position="75"/>
    </location>
</feature>
<dbReference type="OrthoDB" id="55423at2"/>
<organism evidence="7 8">
    <name type="scientific">Deinococcus peraridilitoris (strain DSM 19664 / LMG 22246 / CIP 109416 / KR-200)</name>
    <dbReference type="NCBI Taxonomy" id="937777"/>
    <lineage>
        <taxon>Bacteria</taxon>
        <taxon>Thermotogati</taxon>
        <taxon>Deinococcota</taxon>
        <taxon>Deinococci</taxon>
        <taxon>Deinococcales</taxon>
        <taxon>Deinococcaceae</taxon>
        <taxon>Deinococcus</taxon>
    </lineage>
</organism>
<evidence type="ECO:0000256" key="5">
    <source>
        <dbReference type="ARBA" id="ARBA00023136"/>
    </source>
</evidence>
<dbReference type="HOGENOM" id="CLU_028799_9_0_0"/>
<name>L0A0B1_DEIPD</name>
<dbReference type="AlphaFoldDB" id="L0A0B1"/>
<dbReference type="Pfam" id="PF03739">
    <property type="entry name" value="LptF_LptG"/>
    <property type="match status" value="1"/>
</dbReference>
<gene>
    <name evidence="7" type="ordered locus">Deipe_1762</name>
</gene>
<protein>
    <submittedName>
        <fullName evidence="7">Putative permease</fullName>
    </submittedName>
</protein>
<evidence type="ECO:0000256" key="3">
    <source>
        <dbReference type="ARBA" id="ARBA00022692"/>
    </source>
</evidence>
<dbReference type="PANTHER" id="PTHR33529:SF2">
    <property type="entry name" value="LIPOPOLYSACCHARIDE EXPORT SYSTEM PERMEASE PROTEIN LPTG"/>
    <property type="match status" value="1"/>
</dbReference>
<feature type="transmembrane region" description="Helical" evidence="6">
    <location>
        <begin position="329"/>
        <end position="350"/>
    </location>
</feature>
<evidence type="ECO:0000313" key="7">
    <source>
        <dbReference type="EMBL" id="AFZ67281.1"/>
    </source>
</evidence>
<dbReference type="STRING" id="937777.Deipe_1762"/>
<reference evidence="8" key="1">
    <citation type="submission" date="2012-03" db="EMBL/GenBank/DDBJ databases">
        <title>Complete sequence of chromosome of Deinococcus peraridilitoris DSM 19664.</title>
        <authorList>
            <person name="Lucas S."/>
            <person name="Copeland A."/>
            <person name="Lapidus A."/>
            <person name="Glavina del Rio T."/>
            <person name="Dalin E."/>
            <person name="Tice H."/>
            <person name="Bruce D."/>
            <person name="Goodwin L."/>
            <person name="Pitluck S."/>
            <person name="Peters L."/>
            <person name="Mikhailova N."/>
            <person name="Lu M."/>
            <person name="Kyrpides N."/>
            <person name="Mavromatis K."/>
            <person name="Ivanova N."/>
            <person name="Brettin T."/>
            <person name="Detter J.C."/>
            <person name="Han C."/>
            <person name="Larimer F."/>
            <person name="Land M."/>
            <person name="Hauser L."/>
            <person name="Markowitz V."/>
            <person name="Cheng J.-F."/>
            <person name="Hugenholtz P."/>
            <person name="Woyke T."/>
            <person name="Wu D."/>
            <person name="Pukall R."/>
            <person name="Steenblock K."/>
            <person name="Brambilla E."/>
            <person name="Klenk H.-P."/>
            <person name="Eisen J.A."/>
        </authorList>
    </citation>
    <scope>NUCLEOTIDE SEQUENCE [LARGE SCALE GENOMIC DNA]</scope>
    <source>
        <strain evidence="8">DSM 19664 / LMG 22246 / CIP 109416 / KR-200</strain>
    </source>
</reference>
<dbReference type="InterPro" id="IPR005495">
    <property type="entry name" value="LptG/LptF_permease"/>
</dbReference>
<dbReference type="EMBL" id="CP003382">
    <property type="protein sequence ID" value="AFZ67281.1"/>
    <property type="molecule type" value="Genomic_DNA"/>
</dbReference>
<evidence type="ECO:0000256" key="1">
    <source>
        <dbReference type="ARBA" id="ARBA00004651"/>
    </source>
</evidence>
<feature type="transmembrane region" description="Helical" evidence="6">
    <location>
        <begin position="362"/>
        <end position="379"/>
    </location>
</feature>
<evidence type="ECO:0000256" key="4">
    <source>
        <dbReference type="ARBA" id="ARBA00022989"/>
    </source>
</evidence>
<comment type="subcellular location">
    <subcellularLocation>
        <location evidence="1">Cell membrane</location>
        <topology evidence="1">Multi-pass membrane protein</topology>
    </subcellularLocation>
</comment>
<keyword evidence="3 6" id="KW-0812">Transmembrane</keyword>
<feature type="transmembrane region" description="Helical" evidence="6">
    <location>
        <begin position="304"/>
        <end position="322"/>
    </location>
</feature>
<accession>L0A0B1</accession>
<sequence>MRLQRYILRELWPPLVTGTLLFTAIVSFGYFFASSQWLANAPFLGVLRYIALQVPNTLVQVFPMAVVLMVVVAYGRLANERELSAAQSGGVSLGRAALPAVGAALAVSGLSLYLSEYVVPRANVEARSFYWDDLTGAGLQQLAGRTVEIGPGLELHFQGYVPATRELQNVRLQQWSDNGSGRTGIVFFADRGRYENNDITLIGYQGYSLDYTAIAALDRLPEDASEDAFRAGVADIFKVTYLPTTPDAKFEIETGLSRKQAIAGFADAIAADATSLSTLFGTVFSRTARPAERFAARAELNRKLALPLGNLVLVLAALPFALRYGRTTGVALGVALLIAVSYYLVYVLGLSLGNSGVLPPELGAWLANITFALGGLYLLRKASS</sequence>
<keyword evidence="4 6" id="KW-1133">Transmembrane helix</keyword>
<keyword evidence="5 6" id="KW-0472">Membrane</keyword>
<dbReference type="RefSeq" id="WP_015235586.1">
    <property type="nucleotide sequence ID" value="NC_019793.1"/>
</dbReference>
<feature type="transmembrane region" description="Helical" evidence="6">
    <location>
        <begin position="12"/>
        <end position="33"/>
    </location>
</feature>
<evidence type="ECO:0000256" key="6">
    <source>
        <dbReference type="SAM" id="Phobius"/>
    </source>
</evidence>
<evidence type="ECO:0000313" key="8">
    <source>
        <dbReference type="Proteomes" id="UP000010467"/>
    </source>
</evidence>
<dbReference type="eggNOG" id="COG0795">
    <property type="taxonomic scope" value="Bacteria"/>
</dbReference>
<keyword evidence="2" id="KW-1003">Cell membrane</keyword>
<proteinExistence type="predicted"/>
<dbReference type="PATRIC" id="fig|937777.3.peg.1764"/>
<dbReference type="GO" id="GO:0015920">
    <property type="term" value="P:lipopolysaccharide transport"/>
    <property type="evidence" value="ECO:0007669"/>
    <property type="project" value="TreeGrafter"/>
</dbReference>